<name>A0A1H5W362_9BACT</name>
<reference evidence="3" key="1">
    <citation type="submission" date="2016-10" db="EMBL/GenBank/DDBJ databases">
        <authorList>
            <person name="Varghese N."/>
            <person name="Submissions S."/>
        </authorList>
    </citation>
    <scope>NUCLEOTIDE SEQUENCE [LARGE SCALE GENOMIC DNA]</scope>
    <source>
        <strain evidence="3">DSM 17298</strain>
    </source>
</reference>
<keyword evidence="3" id="KW-1185">Reference proteome</keyword>
<feature type="signal peptide" evidence="1">
    <location>
        <begin position="1"/>
        <end position="18"/>
    </location>
</feature>
<keyword evidence="1" id="KW-0732">Signal</keyword>
<dbReference type="STRING" id="1120964.GCA_001313265_02537"/>
<sequence>MKAGFLVLFMVVSSLSFAQQNEIEAITKTVNLYFEGMIQRDRTMLEEAFHSDARLIGYRGETITVTPFEIWAAGTVSGSLRNPDDFQNSIKAIRVEGYTAMVETELYWPGIFYHDFLTLMKVDGKWKIVHKTWYEKAR</sequence>
<accession>A0A1H5W362</accession>
<dbReference type="InterPro" id="IPR039437">
    <property type="entry name" value="FrzH/put_lumazine-bd"/>
</dbReference>
<organism evidence="2 3">
    <name type="scientific">Algoriphagus boritolerans DSM 17298 = JCM 18970</name>
    <dbReference type="NCBI Taxonomy" id="1120964"/>
    <lineage>
        <taxon>Bacteria</taxon>
        <taxon>Pseudomonadati</taxon>
        <taxon>Bacteroidota</taxon>
        <taxon>Cytophagia</taxon>
        <taxon>Cytophagales</taxon>
        <taxon>Cyclobacteriaceae</taxon>
        <taxon>Algoriphagus</taxon>
    </lineage>
</organism>
<dbReference type="OrthoDB" id="8445243at2"/>
<protein>
    <submittedName>
        <fullName evidence="2">Putative lumazine-binding</fullName>
    </submittedName>
</protein>
<gene>
    <name evidence="2" type="ORF">SAMN03080598_01949</name>
</gene>
<feature type="chain" id="PRO_5009287858" evidence="1">
    <location>
        <begin position="19"/>
        <end position="138"/>
    </location>
</feature>
<evidence type="ECO:0000256" key="1">
    <source>
        <dbReference type="SAM" id="SignalP"/>
    </source>
</evidence>
<dbReference type="Proteomes" id="UP000236736">
    <property type="component" value="Unassembled WGS sequence"/>
</dbReference>
<dbReference type="EMBL" id="FNVR01000008">
    <property type="protein sequence ID" value="SEF93758.1"/>
    <property type="molecule type" value="Genomic_DNA"/>
</dbReference>
<dbReference type="RefSeq" id="WP_103924615.1">
    <property type="nucleotide sequence ID" value="NZ_FNVR01000008.1"/>
</dbReference>
<dbReference type="Pfam" id="PF12893">
    <property type="entry name" value="Lumazine_bd_2"/>
    <property type="match status" value="1"/>
</dbReference>
<dbReference type="SUPFAM" id="SSF54427">
    <property type="entry name" value="NTF2-like"/>
    <property type="match status" value="1"/>
</dbReference>
<evidence type="ECO:0000313" key="3">
    <source>
        <dbReference type="Proteomes" id="UP000236736"/>
    </source>
</evidence>
<evidence type="ECO:0000313" key="2">
    <source>
        <dbReference type="EMBL" id="SEF93758.1"/>
    </source>
</evidence>
<proteinExistence type="predicted"/>
<dbReference type="Gene3D" id="3.10.450.50">
    <property type="match status" value="1"/>
</dbReference>
<dbReference type="AlphaFoldDB" id="A0A1H5W362"/>
<dbReference type="InterPro" id="IPR032710">
    <property type="entry name" value="NTF2-like_dom_sf"/>
</dbReference>